<dbReference type="Proteomes" id="UP001059663">
    <property type="component" value="Chromosome"/>
</dbReference>
<gene>
    <name evidence="1" type="ORF">LP422_03085</name>
</gene>
<dbReference type="EMBL" id="CP087977">
    <property type="protein sequence ID" value="UUZ45257.1"/>
    <property type="molecule type" value="Genomic_DNA"/>
</dbReference>
<reference evidence="1" key="1">
    <citation type="submission" date="2021-11" db="EMBL/GenBank/DDBJ databases">
        <title>Study of the species diversity of bacterial strains isolated from a unique natural object - Shulgan-Tash cave (Bashkiria).</title>
        <authorList>
            <person name="Sazanova A.L."/>
            <person name="Chirak E.R."/>
            <person name="Safronova V.I."/>
        </authorList>
    </citation>
    <scope>NUCLEOTIDE SEQUENCE</scope>
    <source>
        <strain evidence="1">P1</strain>
    </source>
</reference>
<name>A0AC61U5C9_9MICO</name>
<accession>A0AC61U5C9</accession>
<organism evidence="1 2">
    <name type="scientific">Janibacter limosus</name>
    <dbReference type="NCBI Taxonomy" id="53458"/>
    <lineage>
        <taxon>Bacteria</taxon>
        <taxon>Bacillati</taxon>
        <taxon>Actinomycetota</taxon>
        <taxon>Actinomycetes</taxon>
        <taxon>Micrococcales</taxon>
        <taxon>Intrasporangiaceae</taxon>
        <taxon>Janibacter</taxon>
    </lineage>
</organism>
<sequence length="1035" mass="109360">MTQLDERSAPSVPDSAAGGYQLSDRYEAGARPVLLTGVRAVARFLVEQHARDAAAGARTASLVSGYRGSPLAGLDKTLAGVKALRDKHGMHLEPGLNEELGATAVWGSQLELPGETRNVDGVVGVWYGKGPGVDRSGDVLRHANMYGAHPRGGAVVLAGDDPGSKSSTVPCVSERSLAAMGIPVLYPRNAAEVISMGLHAVALSRVSGCWVALKIVSDVADGLFTVDADFAAQRIVLPEIEWEGKPRRYEQLAMLSPTDSLKAEAALVGPRTAMVEAYAAANELDVVEVEAPGATLGIAATGAQFDTVRQALLDLGLDDAALSDAGIRLYRIGMPYPLGRSRLTAFAEGLDEILVVEEKTPFVESQVRDLLYGSAQQPRVLGKADGAGTPPVPATGSLTADRLVPALRQWLDGRVGLREPAAPARRSRIDLSITPVGSAQRIPYFCSGCPHNRSTVLPEGSIGGGGIGCHTMVTMAPRESAQVTGITQMGGEGVQWLGRAPFSDIDHIFQNVGDGTYFHSGQLALQACVAAGVNITYKILYNRVVAMTGAQDAPGGLGVPELTTKLAAEGVGRIIVCADEPEKYGRNAGFAPGVTVWHRDRIDDAQRELREVQGVSVLIYDQQCAAEARRLRKRGKVETRPMRVVINEAVCEGCGDCGVKSNCLSVQPVDTELGRKTRIDQTSCNTDYSCLDGDCPSFMTVMTDPGARLPTAVPATPPSIPSPQRPTIDGTFDVFLAGIGGTGIVTVNALLATAALVDGLHCSGLDQTGLSQKAGPVTSHLRLAPAGAAPANNRLSEGRADAMLAFDLMVAGEAKNTALLSRDRSTVIASTSPTPTGEMVYDPSVTYPDERGLLAPFALRRAPCTPSTCWRRRRRCSARSRRPTCSSSVPPSGRAPCRSRWRRSSRPSRSTAWPSRPTCLPSGGDGSVSPTRWPSAPRPGPGWSRRRCRTARASSPGCPWPGRRGGWPASVRPAWMPTPGPVPPSATPGWSSVPGWPSSHWPRATTTRPTASASRWLAARTGSAPTRTSTRSLAC</sequence>
<proteinExistence type="predicted"/>
<protein>
    <submittedName>
        <fullName evidence="1">Indolepyruvate ferredoxin oxidoreductase family protein</fullName>
    </submittedName>
</protein>
<evidence type="ECO:0000313" key="1">
    <source>
        <dbReference type="EMBL" id="UUZ45257.1"/>
    </source>
</evidence>
<evidence type="ECO:0000313" key="2">
    <source>
        <dbReference type="Proteomes" id="UP001059663"/>
    </source>
</evidence>